<dbReference type="Gene3D" id="3.40.830.10">
    <property type="entry name" value="LigB-like"/>
    <property type="match status" value="1"/>
</dbReference>
<gene>
    <name evidence="2" type="ORF">CCMP2556_LOCUS39339</name>
</gene>
<comment type="caution">
    <text evidence="2">The sequence shown here is derived from an EMBL/GenBank/DDBJ whole genome shotgun (WGS) entry which is preliminary data.</text>
</comment>
<evidence type="ECO:0000256" key="1">
    <source>
        <dbReference type="ARBA" id="ARBA00006315"/>
    </source>
</evidence>
<keyword evidence="3" id="KW-1185">Reference proteome</keyword>
<name>A0ABP0PYN0_9DINO</name>
<protein>
    <submittedName>
        <fullName evidence="2">Uncharacterized protein</fullName>
    </submittedName>
</protein>
<dbReference type="NCBIfam" id="TIGR04336">
    <property type="entry name" value="AmmeMemoSam_B"/>
    <property type="match status" value="1"/>
</dbReference>
<dbReference type="PANTHER" id="PTHR11060:SF0">
    <property type="entry name" value="PROTEIN MEMO1"/>
    <property type="match status" value="1"/>
</dbReference>
<comment type="similarity">
    <text evidence="1">Belongs to the MEMO1 family.</text>
</comment>
<sequence>MYDINRLPLVQTRRILDDHIRQLLLVKAAGIKQGEDKGRSDSAAPRFAMLNGTKEKPLARAMVVPTEGSYGNFEEVFDKELRQNPPPGLQKVRRIFVLSPVWDCFIDGCGIPEPRCAWYGSIALDIPCLQQLRNSKAFQVLTVDQDQRERSIEALLPFVRSCVWEEQHFTLVPILVGGLMTEKAEEYVSLLSPYLADPENLFIVGGDVDTLTEQFDWDRLSNLSGGPERFMIEAPKFVNREEQVIPIFSALELFLSILAATPEREEFFLTRYW</sequence>
<proteinExistence type="inferred from homology"/>
<dbReference type="PANTHER" id="PTHR11060">
    <property type="entry name" value="PROTEIN MEMO1"/>
    <property type="match status" value="1"/>
</dbReference>
<evidence type="ECO:0000313" key="3">
    <source>
        <dbReference type="Proteomes" id="UP001642484"/>
    </source>
</evidence>
<dbReference type="Pfam" id="PF01875">
    <property type="entry name" value="Memo"/>
    <property type="match status" value="1"/>
</dbReference>
<dbReference type="EMBL" id="CAXAMN010023696">
    <property type="protein sequence ID" value="CAK9080029.1"/>
    <property type="molecule type" value="Genomic_DNA"/>
</dbReference>
<reference evidence="2 3" key="1">
    <citation type="submission" date="2024-02" db="EMBL/GenBank/DDBJ databases">
        <authorList>
            <person name="Chen Y."/>
            <person name="Shah S."/>
            <person name="Dougan E. K."/>
            <person name="Thang M."/>
            <person name="Chan C."/>
        </authorList>
    </citation>
    <scope>NUCLEOTIDE SEQUENCE [LARGE SCALE GENOMIC DNA]</scope>
</reference>
<accession>A0ABP0PYN0</accession>
<dbReference type="InterPro" id="IPR002737">
    <property type="entry name" value="MEMO1_fam"/>
</dbReference>
<evidence type="ECO:0000313" key="2">
    <source>
        <dbReference type="EMBL" id="CAK9080029.1"/>
    </source>
</evidence>
<organism evidence="2 3">
    <name type="scientific">Durusdinium trenchii</name>
    <dbReference type="NCBI Taxonomy" id="1381693"/>
    <lineage>
        <taxon>Eukaryota</taxon>
        <taxon>Sar</taxon>
        <taxon>Alveolata</taxon>
        <taxon>Dinophyceae</taxon>
        <taxon>Suessiales</taxon>
        <taxon>Symbiodiniaceae</taxon>
        <taxon>Durusdinium</taxon>
    </lineage>
</organism>
<dbReference type="Proteomes" id="UP001642484">
    <property type="component" value="Unassembled WGS sequence"/>
</dbReference>